<organism evidence="2 3">
    <name type="scientific">Acropora cervicornis</name>
    <name type="common">Staghorn coral</name>
    <dbReference type="NCBI Taxonomy" id="6130"/>
    <lineage>
        <taxon>Eukaryota</taxon>
        <taxon>Metazoa</taxon>
        <taxon>Cnidaria</taxon>
        <taxon>Anthozoa</taxon>
        <taxon>Hexacorallia</taxon>
        <taxon>Scleractinia</taxon>
        <taxon>Astrocoeniina</taxon>
        <taxon>Acroporidae</taxon>
        <taxon>Acropora</taxon>
    </lineage>
</organism>
<keyword evidence="3" id="KW-1185">Reference proteome</keyword>
<comment type="caution">
    <text evidence="2">The sequence shown here is derived from an EMBL/GenBank/DDBJ whole genome shotgun (WGS) entry which is preliminary data.</text>
</comment>
<sequence>MAEPVLPPLPDPEPADNPLAAEPAVPPAEAAELGLSMKLRRGRTYWIKNRYRGCSWAFWGIQFGRTWRRRPPPS</sequence>
<feature type="compositionally biased region" description="Pro residues" evidence="1">
    <location>
        <begin position="1"/>
        <end position="12"/>
    </location>
</feature>
<reference evidence="2" key="2">
    <citation type="journal article" date="2023" name="Science">
        <title>Genomic signatures of disease resistance in endangered staghorn corals.</title>
        <authorList>
            <person name="Vollmer S.V."/>
            <person name="Selwyn J.D."/>
            <person name="Despard B.A."/>
            <person name="Roesel C.L."/>
        </authorList>
    </citation>
    <scope>NUCLEOTIDE SEQUENCE</scope>
    <source>
        <strain evidence="2">K2</strain>
    </source>
</reference>
<dbReference type="Proteomes" id="UP001249851">
    <property type="component" value="Unassembled WGS sequence"/>
</dbReference>
<proteinExistence type="predicted"/>
<protein>
    <submittedName>
        <fullName evidence="2">Uncharacterized protein</fullName>
    </submittedName>
</protein>
<gene>
    <name evidence="2" type="ORF">P5673_014257</name>
</gene>
<name>A0AAD9QJS0_ACRCE</name>
<dbReference type="EMBL" id="JARQWQ010000028">
    <property type="protein sequence ID" value="KAK2562575.1"/>
    <property type="molecule type" value="Genomic_DNA"/>
</dbReference>
<accession>A0AAD9QJS0</accession>
<evidence type="ECO:0000256" key="1">
    <source>
        <dbReference type="SAM" id="MobiDB-lite"/>
    </source>
</evidence>
<dbReference type="AlphaFoldDB" id="A0AAD9QJS0"/>
<reference evidence="2" key="1">
    <citation type="journal article" date="2023" name="G3 (Bethesda)">
        <title>Whole genome assembly and annotation of the endangered Caribbean coral Acropora cervicornis.</title>
        <authorList>
            <person name="Selwyn J.D."/>
            <person name="Vollmer S.V."/>
        </authorList>
    </citation>
    <scope>NUCLEOTIDE SEQUENCE</scope>
    <source>
        <strain evidence="2">K2</strain>
    </source>
</reference>
<evidence type="ECO:0000313" key="2">
    <source>
        <dbReference type="EMBL" id="KAK2562575.1"/>
    </source>
</evidence>
<feature type="region of interest" description="Disordered" evidence="1">
    <location>
        <begin position="1"/>
        <end position="22"/>
    </location>
</feature>
<evidence type="ECO:0000313" key="3">
    <source>
        <dbReference type="Proteomes" id="UP001249851"/>
    </source>
</evidence>